<evidence type="ECO:0000256" key="4">
    <source>
        <dbReference type="ARBA" id="ARBA00023136"/>
    </source>
</evidence>
<accession>A0ABN9PAW6</accession>
<comment type="caution">
    <text evidence="8">The sequence shown here is derived from an EMBL/GenBank/DDBJ whole genome shotgun (WGS) entry which is preliminary data.</text>
</comment>
<keyword evidence="2 6" id="KW-0812">Transmembrane</keyword>
<evidence type="ECO:0000256" key="2">
    <source>
        <dbReference type="ARBA" id="ARBA00022692"/>
    </source>
</evidence>
<feature type="domain" description="Ion transport" evidence="7">
    <location>
        <begin position="12"/>
        <end position="240"/>
    </location>
</feature>
<dbReference type="EMBL" id="CAUYUJ010000059">
    <property type="protein sequence ID" value="CAK0788465.1"/>
    <property type="molecule type" value="Genomic_DNA"/>
</dbReference>
<feature type="transmembrane region" description="Helical" evidence="6">
    <location>
        <begin position="219"/>
        <end position="243"/>
    </location>
</feature>
<dbReference type="PANTHER" id="PTHR45689">
    <property type="entry name" value="I[[H]] CHANNEL, ISOFORM E"/>
    <property type="match status" value="1"/>
</dbReference>
<protein>
    <recommendedName>
        <fullName evidence="7">Ion transport domain-containing protein</fullName>
    </recommendedName>
</protein>
<dbReference type="Gene3D" id="1.10.287.630">
    <property type="entry name" value="Helix hairpin bin"/>
    <property type="match status" value="1"/>
</dbReference>
<evidence type="ECO:0000256" key="5">
    <source>
        <dbReference type="SAM" id="MobiDB-lite"/>
    </source>
</evidence>
<dbReference type="Pfam" id="PF00520">
    <property type="entry name" value="Ion_trans"/>
    <property type="match status" value="1"/>
</dbReference>
<sequence length="551" mass="60242">MDVDKSGIETGIDLLVDLFFCVDMVLNFRTGFVDGDGLINTVPSEIRSRYLKTWFGIDLCSTVPVDHLMDLVALATGSDGSGRSARALKMFKTLRLLRLLKLARLLKMGRLVRSFEEVVEVSPIVVKCFKLSGQLIILAHAIGCFWFHMSTHQDVNADGCSSGMLGCSPGDSATTWWEEINITADDKGEQYIASLYWAFTTMTTVGYGDIIPKNSYERVYAIMAMLLGAPIFGYIVGSIAALAGQNNSTFEAQGKKRVGTALEFCAEQQVGRRYRERLHKHYQFLYQQRAPHLEPHLLASLSGPLRREVTVLINRHAISKICLFGAGSSDTPDQQLPRWFVAWAMRLLEPQTAAKGHDILIADEQAAPHEIFFVYEGYCEAYLQAPRCNRARNLPVDVLEISSADGTEDTPGSAARHSGGAHHRREQQGGAKSPETAGSSREDAGAHADAGGAAPRASLSSSTTLMVLGPGCMFGLEHQLDKSLHYSVRCGRDRGDLLVVRAQAVGDRGGRAGLAGDGFHPAQRNDRRPAPPDEAEVGRLRLDPAAPWAWA</sequence>
<dbReference type="PANTHER" id="PTHR45689:SF5">
    <property type="entry name" value="I[[H]] CHANNEL, ISOFORM E"/>
    <property type="match status" value="1"/>
</dbReference>
<comment type="subcellular location">
    <subcellularLocation>
        <location evidence="1">Membrane</location>
        <topology evidence="1">Multi-pass membrane protein</topology>
    </subcellularLocation>
</comment>
<dbReference type="PRINTS" id="PR01463">
    <property type="entry name" value="EAGCHANLFMLY"/>
</dbReference>
<name>A0ABN9PAW6_9DINO</name>
<evidence type="ECO:0000256" key="1">
    <source>
        <dbReference type="ARBA" id="ARBA00004141"/>
    </source>
</evidence>
<keyword evidence="3 6" id="KW-1133">Transmembrane helix</keyword>
<feature type="compositionally biased region" description="Basic and acidic residues" evidence="5">
    <location>
        <begin position="523"/>
        <end position="538"/>
    </location>
</feature>
<evidence type="ECO:0000256" key="6">
    <source>
        <dbReference type="SAM" id="Phobius"/>
    </source>
</evidence>
<reference evidence="8" key="1">
    <citation type="submission" date="2023-10" db="EMBL/GenBank/DDBJ databases">
        <authorList>
            <person name="Chen Y."/>
            <person name="Shah S."/>
            <person name="Dougan E. K."/>
            <person name="Thang M."/>
            <person name="Chan C."/>
        </authorList>
    </citation>
    <scope>NUCLEOTIDE SEQUENCE [LARGE SCALE GENOMIC DNA]</scope>
</reference>
<dbReference type="InterPro" id="IPR018490">
    <property type="entry name" value="cNMP-bd_dom_sf"/>
</dbReference>
<feature type="region of interest" description="Disordered" evidence="5">
    <location>
        <begin position="509"/>
        <end position="538"/>
    </location>
</feature>
<dbReference type="InterPro" id="IPR051413">
    <property type="entry name" value="K/Na_HCN_channel"/>
</dbReference>
<proteinExistence type="predicted"/>
<dbReference type="InterPro" id="IPR005821">
    <property type="entry name" value="Ion_trans_dom"/>
</dbReference>
<keyword evidence="9" id="KW-1185">Reference proteome</keyword>
<feature type="region of interest" description="Disordered" evidence="5">
    <location>
        <begin position="403"/>
        <end position="459"/>
    </location>
</feature>
<dbReference type="SUPFAM" id="SSF81324">
    <property type="entry name" value="Voltage-gated potassium channels"/>
    <property type="match status" value="1"/>
</dbReference>
<dbReference type="Gene3D" id="1.10.287.70">
    <property type="match status" value="1"/>
</dbReference>
<evidence type="ECO:0000259" key="7">
    <source>
        <dbReference type="Pfam" id="PF00520"/>
    </source>
</evidence>
<evidence type="ECO:0000256" key="3">
    <source>
        <dbReference type="ARBA" id="ARBA00022989"/>
    </source>
</evidence>
<dbReference type="SUPFAM" id="SSF51206">
    <property type="entry name" value="cAMP-binding domain-like"/>
    <property type="match status" value="1"/>
</dbReference>
<keyword evidence="4 6" id="KW-0472">Membrane</keyword>
<organism evidence="8 9">
    <name type="scientific">Prorocentrum cordatum</name>
    <dbReference type="NCBI Taxonomy" id="2364126"/>
    <lineage>
        <taxon>Eukaryota</taxon>
        <taxon>Sar</taxon>
        <taxon>Alveolata</taxon>
        <taxon>Dinophyceae</taxon>
        <taxon>Prorocentrales</taxon>
        <taxon>Prorocentraceae</taxon>
        <taxon>Prorocentrum</taxon>
    </lineage>
</organism>
<dbReference type="Proteomes" id="UP001189429">
    <property type="component" value="Unassembled WGS sequence"/>
</dbReference>
<gene>
    <name evidence="8" type="ORF">PCOR1329_LOCUS345</name>
</gene>
<evidence type="ECO:0000313" key="8">
    <source>
        <dbReference type="EMBL" id="CAK0788465.1"/>
    </source>
</evidence>
<evidence type="ECO:0000313" key="9">
    <source>
        <dbReference type="Proteomes" id="UP001189429"/>
    </source>
</evidence>
<feature type="non-terminal residue" evidence="8">
    <location>
        <position position="551"/>
    </location>
</feature>
<dbReference type="InterPro" id="IPR003938">
    <property type="entry name" value="K_chnl_volt-dep_EAG/ELK/ERG"/>
</dbReference>